<sequence>MSTFGSTAHLDSIKRHKNVAEGREDLDSLNLSQILLARGHAWDRLFKPDSADNPVTSQRDSSKSEKRADALQGETTR</sequence>
<dbReference type="Proteomes" id="UP001529510">
    <property type="component" value="Unassembled WGS sequence"/>
</dbReference>
<feature type="region of interest" description="Disordered" evidence="1">
    <location>
        <begin position="45"/>
        <end position="77"/>
    </location>
</feature>
<feature type="compositionally biased region" description="Basic and acidic residues" evidence="1">
    <location>
        <begin position="60"/>
        <end position="69"/>
    </location>
</feature>
<dbReference type="AlphaFoldDB" id="A0ABD0PMS3"/>
<reference evidence="2 3" key="1">
    <citation type="submission" date="2024-05" db="EMBL/GenBank/DDBJ databases">
        <title>Genome sequencing and assembly of Indian major carp, Cirrhinus mrigala (Hamilton, 1822).</title>
        <authorList>
            <person name="Mohindra V."/>
            <person name="Chowdhury L.M."/>
            <person name="Lal K."/>
            <person name="Jena J.K."/>
        </authorList>
    </citation>
    <scope>NUCLEOTIDE SEQUENCE [LARGE SCALE GENOMIC DNA]</scope>
    <source>
        <strain evidence="2">CM1030</strain>
        <tissue evidence="2">Blood</tissue>
    </source>
</reference>
<dbReference type="EMBL" id="JAMKFB020000015">
    <property type="protein sequence ID" value="KAL0175107.1"/>
    <property type="molecule type" value="Genomic_DNA"/>
</dbReference>
<proteinExistence type="predicted"/>
<organism evidence="2 3">
    <name type="scientific">Cirrhinus mrigala</name>
    <name type="common">Mrigala</name>
    <dbReference type="NCBI Taxonomy" id="683832"/>
    <lineage>
        <taxon>Eukaryota</taxon>
        <taxon>Metazoa</taxon>
        <taxon>Chordata</taxon>
        <taxon>Craniata</taxon>
        <taxon>Vertebrata</taxon>
        <taxon>Euteleostomi</taxon>
        <taxon>Actinopterygii</taxon>
        <taxon>Neopterygii</taxon>
        <taxon>Teleostei</taxon>
        <taxon>Ostariophysi</taxon>
        <taxon>Cypriniformes</taxon>
        <taxon>Cyprinidae</taxon>
        <taxon>Labeoninae</taxon>
        <taxon>Labeonini</taxon>
        <taxon>Cirrhinus</taxon>
    </lineage>
</organism>
<evidence type="ECO:0000313" key="2">
    <source>
        <dbReference type="EMBL" id="KAL0175107.1"/>
    </source>
</evidence>
<feature type="region of interest" description="Disordered" evidence="1">
    <location>
        <begin position="1"/>
        <end position="24"/>
    </location>
</feature>
<protein>
    <submittedName>
        <fullName evidence="2">Uncharacterized protein</fullName>
    </submittedName>
</protein>
<keyword evidence="3" id="KW-1185">Reference proteome</keyword>
<evidence type="ECO:0000256" key="1">
    <source>
        <dbReference type="SAM" id="MobiDB-lite"/>
    </source>
</evidence>
<accession>A0ABD0PMS3</accession>
<name>A0ABD0PMS3_CIRMR</name>
<feature type="non-terminal residue" evidence="2">
    <location>
        <position position="77"/>
    </location>
</feature>
<evidence type="ECO:0000313" key="3">
    <source>
        <dbReference type="Proteomes" id="UP001529510"/>
    </source>
</evidence>
<gene>
    <name evidence="2" type="ORF">M9458_031075</name>
</gene>
<comment type="caution">
    <text evidence="2">The sequence shown here is derived from an EMBL/GenBank/DDBJ whole genome shotgun (WGS) entry which is preliminary data.</text>
</comment>